<evidence type="ECO:0000256" key="2">
    <source>
        <dbReference type="ARBA" id="ARBA00022771"/>
    </source>
</evidence>
<sequence length="1906" mass="210497">MQSAVELPPPSESFWASLKDRSVFSPHAAAARLWHVAEGIERAGVGKVPDAVKASAYKSLVELLRHHSRDGQGYLRAVHQYNQLAPSLGGQSLRADEAWAQQVIKSNNEIMAQLEQDLRHCTVSQIKESCRLAMDRIIRQAAQAHDFSLALQWYTCGQGSGRPGMQGISYRERCSTPGQYAEMYINMCELAVLIGKASDVHLFAAKVSQILSDTPSIPNVGSLRAAVSCLQGLCSAANGAYSTAANTLTKVNMHDVPPAAASLLCGSLGGLISVGTACTTAVLCRIASANTRAQLKEGIACDADAAVQAGNSSSGLLRVLCEYPRLQDLVDSVVDCRYAQCLALVDEYVKDLVYDPLIGHRAHAIGRCARMRCLTDYCSAFREVPLQRISRDLGYSNVEALEPDLEAAIQGKILLPGGAEEKLFTCVNGRIDLQAGVLRAVEADSREKMKEMLEVACGPTGLAANLQKAVSEFNLRQTPPKSDTFGESLESRTRSPFTERRADDDFSFVCIRPHLPILVHLGMPRLKAVPKRAILSAAESITAASSPLGPCPATSFPVLSAVLAGSADSDHSGNSPTVPTNGERRSSAPKRKPASRRKSSPRKKCVTPSRKEFNYCCDVACLLVSWVGDGFWSETSKCIITALHEGGRVIMASAAADDAEACACIVGSGVTERVLNSLRSLQQHGVLAVRAVNLDNKKVKFELGIAPGFVAEDRRGARRIANSLTAARRRELGTVLGWAAATRREPPVGVDLEVGTEEFLAAVKPPGECPLDEAVPLSGEDRLACTLLDFQRHTVAWMHQAEARPSDQRVPHPSWFPLDDVFINPRLPGVSRSAVSLRLASVRGGMLCDEMGLGKTVEVLALLTTRPYPSDGRSPAEVLNDFYASQQGALRELEDSDDLTDRRDVETRKLRREVADLHATYLLQDGYAKSAAAPPGKRERSVSWLDEYHPEKARAFREAFGYPEISDVAEVPIEGSWCLTCDEAGAAGASWVACDVCDSWHHQQCVGYTPTVEGQPFVCLNCLHRARVKLLPVAATLVVVPASLLQQWVREIGRHAQAMRLVVYAENEQGVHPSLPDIVSADIVLVSYTVLGASLLRTESAEWDSRHALRYRRQSSSTRTPSALLRVRWWRLVMDEAQMTEGGHSGACRMLRRLVATNRWAVTGTPMTRGDLRPVLEFLRVPLDGTDVKAIQDSQGGVRRLLPLMKSLLWRVWKVDVLDQLKMHGLVQHVVWQELSAVEMFGYRRLEESIRKEAQGSLAKRGASRNAVTYLWDLTRLLQLQCVHQDLRMKQKTSYTGRKAKNFTDVKYSTFEQNVKALMAGATNRAEEALRNLVAAWNGQAGLLKLKGEDEAEARLLYSKALEAERKFGTRVDKVQKIHALVHSEVSPREVEGETERFLAATSVPIRVHSANYYKLREQLPSDSSQWWLVATPTLQGPMAAAYFQQDLREIDGHVGKIVEALEGIPLDSPPEHLVTESICCEKCRGKGRPGRSCFFCRLNPHFEGYQRVARLSRFKKIGYEAATGSDLFKYFRLIQGIMACLRSWCEACRYRFGCYDELRQARLAYRWPSDGDVRPQNGQIESWDLDQALIVWGPEELELKLVELQAEENDAEVKLRRNLGHLRFLKTQLPTESEDRPGLELCPVCATEKPTTVCMLPCGHSYCQQCITILLQRGRGSLRCPECRVFTRRNEIGHIAGEPPEPEEADSSPAPSESLCEESVFNEIFTPIPEVALKAMDATQQLVGQWGTRISSVTLLVKHITETLGESVCVFSKWVPVLHLLGSALKTNKVPFVFWSVGRLKMVERFFDGRVRVLLCPLASAGQGLNLTVASHAILLEPPAKYSQTAQAAARIWRVGQEKEATVWHFVSCRTVEEAMWTLSRRTDEEEDAELLRDIFSGLTGERVS</sequence>
<dbReference type="SMART" id="SM00249">
    <property type="entry name" value="PHD"/>
    <property type="match status" value="1"/>
</dbReference>
<dbReference type="InterPro" id="IPR001965">
    <property type="entry name" value="Znf_PHD"/>
</dbReference>
<evidence type="ECO:0008006" key="11">
    <source>
        <dbReference type="Google" id="ProtNLM"/>
    </source>
</evidence>
<feature type="domain" description="RING-type" evidence="8">
    <location>
        <begin position="1643"/>
        <end position="1685"/>
    </location>
</feature>
<dbReference type="Gene3D" id="3.30.40.10">
    <property type="entry name" value="Zinc/RING finger domain, C3HC4 (zinc finger)"/>
    <property type="match status" value="2"/>
</dbReference>
<evidence type="ECO:0000256" key="1">
    <source>
        <dbReference type="ARBA" id="ARBA00022723"/>
    </source>
</evidence>
<dbReference type="InterPro" id="IPR048686">
    <property type="entry name" value="SHPRH_helical_1st"/>
</dbReference>
<dbReference type="SUPFAM" id="SSF57903">
    <property type="entry name" value="FYVE/PHD zinc finger"/>
    <property type="match status" value="1"/>
</dbReference>
<dbReference type="InterPro" id="IPR001841">
    <property type="entry name" value="Znf_RING"/>
</dbReference>
<dbReference type="GO" id="GO:0005524">
    <property type="term" value="F:ATP binding"/>
    <property type="evidence" value="ECO:0007669"/>
    <property type="project" value="InterPro"/>
</dbReference>
<dbReference type="SUPFAM" id="SSF52540">
    <property type="entry name" value="P-loop containing nucleoside triphosphate hydrolases"/>
    <property type="match status" value="2"/>
</dbReference>
<dbReference type="PANTHER" id="PTHR45865">
    <property type="entry name" value="E3 UBIQUITIN-PROTEIN LIGASE SHPRH FAMILY MEMBER"/>
    <property type="match status" value="1"/>
</dbReference>
<dbReference type="Gene3D" id="1.25.40.570">
    <property type="match status" value="1"/>
</dbReference>
<dbReference type="InterPro" id="IPR045135">
    <property type="entry name" value="Rpn7_N"/>
</dbReference>
<dbReference type="Pfam" id="PF00176">
    <property type="entry name" value="SNF2-rel_dom"/>
    <property type="match status" value="1"/>
</dbReference>
<evidence type="ECO:0000313" key="9">
    <source>
        <dbReference type="EMBL" id="KAF4671829.1"/>
    </source>
</evidence>
<dbReference type="PANTHER" id="PTHR45865:SF1">
    <property type="entry name" value="E3 UBIQUITIN-PROTEIN LIGASE SHPRH"/>
    <property type="match status" value="1"/>
</dbReference>
<dbReference type="InterPro" id="IPR018957">
    <property type="entry name" value="Znf_C3HC4_RING-type"/>
</dbReference>
<dbReference type="SMART" id="SM00487">
    <property type="entry name" value="DEXDc"/>
    <property type="match status" value="1"/>
</dbReference>
<evidence type="ECO:0000313" key="10">
    <source>
        <dbReference type="Proteomes" id="UP000572268"/>
    </source>
</evidence>
<dbReference type="PROSITE" id="PS00518">
    <property type="entry name" value="ZF_RING_1"/>
    <property type="match status" value="1"/>
</dbReference>
<keyword evidence="2 5" id="KW-0863">Zinc-finger</keyword>
<dbReference type="CDD" id="cd15517">
    <property type="entry name" value="PHD_TCF19_like"/>
    <property type="match status" value="1"/>
</dbReference>
<dbReference type="InterPro" id="IPR038718">
    <property type="entry name" value="SNF2-like_sf"/>
</dbReference>
<dbReference type="GO" id="GO:0008270">
    <property type="term" value="F:zinc ion binding"/>
    <property type="evidence" value="ECO:0007669"/>
    <property type="project" value="UniProtKB-KW"/>
</dbReference>
<evidence type="ECO:0000256" key="5">
    <source>
        <dbReference type="PROSITE-ProRule" id="PRU00175"/>
    </source>
</evidence>
<dbReference type="Pfam" id="PF00271">
    <property type="entry name" value="Helicase_C"/>
    <property type="match status" value="1"/>
</dbReference>
<dbReference type="Pfam" id="PF00097">
    <property type="entry name" value="zf-C3HC4"/>
    <property type="match status" value="1"/>
</dbReference>
<dbReference type="PROSITE" id="PS50089">
    <property type="entry name" value="ZF_RING_2"/>
    <property type="match status" value="1"/>
</dbReference>
<feature type="region of interest" description="Disordered" evidence="6">
    <location>
        <begin position="567"/>
        <end position="605"/>
    </location>
</feature>
<evidence type="ECO:0000256" key="3">
    <source>
        <dbReference type="ARBA" id="ARBA00022801"/>
    </source>
</evidence>
<dbReference type="Proteomes" id="UP000572268">
    <property type="component" value="Unassembled WGS sequence"/>
</dbReference>
<accession>A0A7J6MJQ1</accession>
<evidence type="ECO:0000259" key="8">
    <source>
        <dbReference type="PROSITE" id="PS50089"/>
    </source>
</evidence>
<dbReference type="InterPro" id="IPR014001">
    <property type="entry name" value="Helicase_ATP-bd"/>
</dbReference>
<keyword evidence="1" id="KW-0479">Metal-binding</keyword>
<dbReference type="SMART" id="SM00184">
    <property type="entry name" value="RING"/>
    <property type="match status" value="1"/>
</dbReference>
<dbReference type="PROSITE" id="PS01359">
    <property type="entry name" value="ZF_PHD_1"/>
    <property type="match status" value="1"/>
</dbReference>
<dbReference type="InterPro" id="IPR011011">
    <property type="entry name" value="Znf_FYVE_PHD"/>
</dbReference>
<feature type="region of interest" description="Disordered" evidence="6">
    <location>
        <begin position="1695"/>
        <end position="1714"/>
    </location>
</feature>
<evidence type="ECO:0000259" key="7">
    <source>
        <dbReference type="PROSITE" id="PS50016"/>
    </source>
</evidence>
<dbReference type="InterPro" id="IPR019787">
    <property type="entry name" value="Znf_PHD-finger"/>
</dbReference>
<evidence type="ECO:0000256" key="6">
    <source>
        <dbReference type="SAM" id="MobiDB-lite"/>
    </source>
</evidence>
<reference evidence="9 10" key="1">
    <citation type="submission" date="2020-04" db="EMBL/GenBank/DDBJ databases">
        <title>Perkinsus olseni comparative genomics.</title>
        <authorList>
            <person name="Bogema D.R."/>
        </authorList>
    </citation>
    <scope>NUCLEOTIDE SEQUENCE [LARGE SCALE GENOMIC DNA]</scope>
    <source>
        <strain evidence="9">ATCC PRA-31</strain>
    </source>
</reference>
<evidence type="ECO:0000256" key="4">
    <source>
        <dbReference type="ARBA" id="ARBA00022833"/>
    </source>
</evidence>
<dbReference type="Gene3D" id="3.40.50.10810">
    <property type="entry name" value="Tandem AAA-ATPase domain"/>
    <property type="match status" value="2"/>
</dbReference>
<dbReference type="InterPro" id="IPR000330">
    <property type="entry name" value="SNF2_N"/>
</dbReference>
<keyword evidence="4" id="KW-0862">Zinc</keyword>
<keyword evidence="3" id="KW-0378">Hydrolase</keyword>
<dbReference type="SUPFAM" id="SSF57850">
    <property type="entry name" value="RING/U-box"/>
    <property type="match status" value="1"/>
</dbReference>
<dbReference type="InterPro" id="IPR049730">
    <property type="entry name" value="SNF2/RAD54-like_C"/>
</dbReference>
<dbReference type="Gene3D" id="3.40.50.300">
    <property type="entry name" value="P-loop containing nucleotide triphosphate hydrolases"/>
    <property type="match status" value="1"/>
</dbReference>
<feature type="compositionally biased region" description="Basic residues" evidence="6">
    <location>
        <begin position="587"/>
        <end position="605"/>
    </location>
</feature>
<dbReference type="PROSITE" id="PS50016">
    <property type="entry name" value="ZF_PHD_2"/>
    <property type="match status" value="1"/>
</dbReference>
<dbReference type="CDD" id="cd18793">
    <property type="entry name" value="SF2_C_SNF"/>
    <property type="match status" value="1"/>
</dbReference>
<proteinExistence type="predicted"/>
<protein>
    <recommendedName>
        <fullName evidence="11">E3 ubiquitin-protein ligase SHPRH</fullName>
    </recommendedName>
</protein>
<dbReference type="EMBL" id="JABANN010000094">
    <property type="protein sequence ID" value="KAF4671829.1"/>
    <property type="molecule type" value="Genomic_DNA"/>
</dbReference>
<dbReference type="Pfam" id="PF10602">
    <property type="entry name" value="RPN7"/>
    <property type="match status" value="1"/>
</dbReference>
<dbReference type="InterPro" id="IPR052583">
    <property type="entry name" value="ATP-helicase/E3_Ub-Ligase"/>
</dbReference>
<feature type="region of interest" description="Disordered" evidence="6">
    <location>
        <begin position="477"/>
        <end position="497"/>
    </location>
</feature>
<dbReference type="Pfam" id="PF21325">
    <property type="entry name" value="SHPRH_helical-1st"/>
    <property type="match status" value="1"/>
</dbReference>
<comment type="caution">
    <text evidence="9">The sequence shown here is derived from an EMBL/GenBank/DDBJ whole genome shotgun (WGS) entry which is preliminary data.</text>
</comment>
<dbReference type="InterPro" id="IPR019786">
    <property type="entry name" value="Zinc_finger_PHD-type_CS"/>
</dbReference>
<dbReference type="InterPro" id="IPR017907">
    <property type="entry name" value="Znf_RING_CS"/>
</dbReference>
<dbReference type="InterPro" id="IPR027417">
    <property type="entry name" value="P-loop_NTPase"/>
</dbReference>
<dbReference type="InterPro" id="IPR001650">
    <property type="entry name" value="Helicase_C-like"/>
</dbReference>
<dbReference type="InterPro" id="IPR013083">
    <property type="entry name" value="Znf_RING/FYVE/PHD"/>
</dbReference>
<feature type="domain" description="PHD-type" evidence="7">
    <location>
        <begin position="975"/>
        <end position="1025"/>
    </location>
</feature>
<organism evidence="9 10">
    <name type="scientific">Perkinsus olseni</name>
    <name type="common">Perkinsus atlanticus</name>
    <dbReference type="NCBI Taxonomy" id="32597"/>
    <lineage>
        <taxon>Eukaryota</taxon>
        <taxon>Sar</taxon>
        <taxon>Alveolata</taxon>
        <taxon>Perkinsozoa</taxon>
        <taxon>Perkinsea</taxon>
        <taxon>Perkinsida</taxon>
        <taxon>Perkinsidae</taxon>
        <taxon>Perkinsus</taxon>
    </lineage>
</organism>
<dbReference type="GO" id="GO:0016787">
    <property type="term" value="F:hydrolase activity"/>
    <property type="evidence" value="ECO:0007669"/>
    <property type="project" value="UniProtKB-KW"/>
</dbReference>
<name>A0A7J6MJQ1_PEROL</name>
<gene>
    <name evidence="9" type="ORF">FOL46_009834</name>
</gene>